<dbReference type="Proteomes" id="UP001153678">
    <property type="component" value="Unassembled WGS sequence"/>
</dbReference>
<proteinExistence type="predicted"/>
<name>A0A9W4TC06_9GLOM</name>
<protein>
    <submittedName>
        <fullName evidence="1">14682_t:CDS:1</fullName>
    </submittedName>
</protein>
<feature type="non-terminal residue" evidence="1">
    <location>
        <position position="1"/>
    </location>
</feature>
<evidence type="ECO:0000313" key="2">
    <source>
        <dbReference type="Proteomes" id="UP001153678"/>
    </source>
</evidence>
<organism evidence="1 2">
    <name type="scientific">Funneliformis geosporum</name>
    <dbReference type="NCBI Taxonomy" id="1117311"/>
    <lineage>
        <taxon>Eukaryota</taxon>
        <taxon>Fungi</taxon>
        <taxon>Fungi incertae sedis</taxon>
        <taxon>Mucoromycota</taxon>
        <taxon>Glomeromycotina</taxon>
        <taxon>Glomeromycetes</taxon>
        <taxon>Glomerales</taxon>
        <taxon>Glomeraceae</taxon>
        <taxon>Funneliformis</taxon>
    </lineage>
</organism>
<gene>
    <name evidence="1" type="ORF">FWILDA_LOCUS18358</name>
</gene>
<sequence>MSSELRNISSYVPLDNYYKSFTYITGPDFTNNKYTLEIDDGTGRVTQPLFCILKNKGNWTMQNLFSGVSTK</sequence>
<feature type="non-terminal residue" evidence="1">
    <location>
        <position position="71"/>
    </location>
</feature>
<reference evidence="1" key="1">
    <citation type="submission" date="2022-08" db="EMBL/GenBank/DDBJ databases">
        <authorList>
            <person name="Kallberg Y."/>
            <person name="Tangrot J."/>
            <person name="Rosling A."/>
        </authorList>
    </citation>
    <scope>NUCLEOTIDE SEQUENCE</scope>
    <source>
        <strain evidence="1">Wild A</strain>
    </source>
</reference>
<keyword evidence="2" id="KW-1185">Reference proteome</keyword>
<comment type="caution">
    <text evidence="1">The sequence shown here is derived from an EMBL/GenBank/DDBJ whole genome shotgun (WGS) entry which is preliminary data.</text>
</comment>
<dbReference type="AlphaFoldDB" id="A0A9W4TC06"/>
<dbReference type="EMBL" id="CAMKVN010017609">
    <property type="protein sequence ID" value="CAI2198005.1"/>
    <property type="molecule type" value="Genomic_DNA"/>
</dbReference>
<evidence type="ECO:0000313" key="1">
    <source>
        <dbReference type="EMBL" id="CAI2198005.1"/>
    </source>
</evidence>
<accession>A0A9W4TC06</accession>